<dbReference type="SMART" id="SM00382">
    <property type="entry name" value="AAA"/>
    <property type="match status" value="1"/>
</dbReference>
<evidence type="ECO:0000256" key="8">
    <source>
        <dbReference type="ARBA" id="ARBA00023136"/>
    </source>
</evidence>
<evidence type="ECO:0000256" key="6">
    <source>
        <dbReference type="ARBA" id="ARBA00022840"/>
    </source>
</evidence>
<keyword evidence="4" id="KW-1003">Cell membrane</keyword>
<reference evidence="10 11" key="1">
    <citation type="submission" date="2018-06" db="EMBL/GenBank/DDBJ databases">
        <title>Nitrincola tibetense sp. nov., isolated from Lake XuguoCo on Tibetan Plateau.</title>
        <authorList>
            <person name="Xing P."/>
        </authorList>
    </citation>
    <scope>NUCLEOTIDE SEQUENCE [LARGE SCALE GENOMIC DNA]</scope>
    <source>
        <strain evidence="11">xg18</strain>
    </source>
</reference>
<keyword evidence="7" id="KW-0029">Amino-acid transport</keyword>
<dbReference type="InterPro" id="IPR003439">
    <property type="entry name" value="ABC_transporter-like_ATP-bd"/>
</dbReference>
<dbReference type="InterPro" id="IPR017871">
    <property type="entry name" value="ABC_transporter-like_CS"/>
</dbReference>
<dbReference type="GO" id="GO:0005886">
    <property type="term" value="C:plasma membrane"/>
    <property type="evidence" value="ECO:0007669"/>
    <property type="project" value="UniProtKB-SubCell"/>
</dbReference>
<proteinExistence type="inferred from homology"/>
<dbReference type="SUPFAM" id="SSF52540">
    <property type="entry name" value="P-loop containing nucleoside triphosphate hydrolases"/>
    <property type="match status" value="1"/>
</dbReference>
<evidence type="ECO:0000256" key="4">
    <source>
        <dbReference type="ARBA" id="ARBA00022475"/>
    </source>
</evidence>
<dbReference type="CDD" id="cd03262">
    <property type="entry name" value="ABC_HisP_GlnQ"/>
    <property type="match status" value="1"/>
</dbReference>
<evidence type="ECO:0000256" key="5">
    <source>
        <dbReference type="ARBA" id="ARBA00022741"/>
    </source>
</evidence>
<comment type="caution">
    <text evidence="10">The sequence shown here is derived from an EMBL/GenBank/DDBJ whole genome shotgun (WGS) entry which is preliminary data.</text>
</comment>
<comment type="similarity">
    <text evidence="2">Belongs to the ABC transporter superfamily.</text>
</comment>
<dbReference type="Proteomes" id="UP000250744">
    <property type="component" value="Unassembled WGS sequence"/>
</dbReference>
<dbReference type="PIRSF" id="PIRSF039085">
    <property type="entry name" value="ABC_ATPase_HisP"/>
    <property type="match status" value="1"/>
</dbReference>
<dbReference type="OrthoDB" id="9802264at2"/>
<keyword evidence="8" id="KW-0472">Membrane</keyword>
<organism evidence="10 11">
    <name type="scientific">Nitrincola tibetensis</name>
    <dbReference type="NCBI Taxonomy" id="2219697"/>
    <lineage>
        <taxon>Bacteria</taxon>
        <taxon>Pseudomonadati</taxon>
        <taxon>Pseudomonadota</taxon>
        <taxon>Gammaproteobacteria</taxon>
        <taxon>Oceanospirillales</taxon>
        <taxon>Oceanospirillaceae</taxon>
        <taxon>Nitrincola</taxon>
    </lineage>
</organism>
<keyword evidence="6 10" id="KW-0067">ATP-binding</keyword>
<dbReference type="GO" id="GO:0005524">
    <property type="term" value="F:ATP binding"/>
    <property type="evidence" value="ECO:0007669"/>
    <property type="project" value="UniProtKB-KW"/>
</dbReference>
<evidence type="ECO:0000256" key="7">
    <source>
        <dbReference type="ARBA" id="ARBA00022970"/>
    </source>
</evidence>
<dbReference type="PANTHER" id="PTHR43166:SF35">
    <property type="entry name" value="L-CYSTINE IMPORT ATP-BINDING PROTEIN TCYN"/>
    <property type="match status" value="1"/>
</dbReference>
<evidence type="ECO:0000313" key="11">
    <source>
        <dbReference type="Proteomes" id="UP000250744"/>
    </source>
</evidence>
<dbReference type="Gene3D" id="3.40.50.300">
    <property type="entry name" value="P-loop containing nucleotide triphosphate hydrolases"/>
    <property type="match status" value="1"/>
</dbReference>
<dbReference type="GO" id="GO:0015424">
    <property type="term" value="F:ABC-type amino acid transporter activity"/>
    <property type="evidence" value="ECO:0007669"/>
    <property type="project" value="InterPro"/>
</dbReference>
<gene>
    <name evidence="10" type="ORF">DN062_02510</name>
</gene>
<dbReference type="PANTHER" id="PTHR43166">
    <property type="entry name" value="AMINO ACID IMPORT ATP-BINDING PROTEIN"/>
    <property type="match status" value="1"/>
</dbReference>
<dbReference type="AlphaFoldDB" id="A0A364NQ01"/>
<dbReference type="PROSITE" id="PS50893">
    <property type="entry name" value="ABC_TRANSPORTER_2"/>
    <property type="match status" value="1"/>
</dbReference>
<dbReference type="GO" id="GO:0016887">
    <property type="term" value="F:ATP hydrolysis activity"/>
    <property type="evidence" value="ECO:0007669"/>
    <property type="project" value="InterPro"/>
</dbReference>
<name>A0A364NQ01_9GAMM</name>
<evidence type="ECO:0000313" key="10">
    <source>
        <dbReference type="EMBL" id="RAU19161.1"/>
    </source>
</evidence>
<keyword evidence="5" id="KW-0547">Nucleotide-binding</keyword>
<dbReference type="InterPro" id="IPR027417">
    <property type="entry name" value="P-loop_NTPase"/>
</dbReference>
<keyword evidence="3" id="KW-0813">Transport</keyword>
<sequence length="267" mass="29442">MNNNTDQTQAASAKIPTLEVNDLYKRYGTLEVLKGISLTANEGDVISIIGSSGSGKSTFLRCLNLLEKPSQGSIALKGEQLELIKTSDGQLEARKRRQLESMRARIGFVFQNFNLWPHLTILENILLAQVVVKGRSKAEARERAEALLEKVGLAGKARAYPGHLSGGQQQRIAIARTLAMDPEVLLFDEPTSALDPELVNEVLGVMQALAEEGRTMLIVTHEMRFARDVSSQVMFLHQGRVEEFGPPSQVFTQPNSDRCKAFLSSHL</sequence>
<dbReference type="InterPro" id="IPR030679">
    <property type="entry name" value="ABC_ATPase_HisP-typ"/>
</dbReference>
<dbReference type="EMBL" id="QKRX01000002">
    <property type="protein sequence ID" value="RAU19161.1"/>
    <property type="molecule type" value="Genomic_DNA"/>
</dbReference>
<evidence type="ECO:0000256" key="3">
    <source>
        <dbReference type="ARBA" id="ARBA00022448"/>
    </source>
</evidence>
<accession>A0A364NQ01</accession>
<keyword evidence="11" id="KW-1185">Reference proteome</keyword>
<dbReference type="FunFam" id="3.40.50.300:FF:000020">
    <property type="entry name" value="Amino acid ABC transporter ATP-binding component"/>
    <property type="match status" value="1"/>
</dbReference>
<dbReference type="PROSITE" id="PS00211">
    <property type="entry name" value="ABC_TRANSPORTER_1"/>
    <property type="match status" value="1"/>
</dbReference>
<protein>
    <submittedName>
        <fullName evidence="10">Histidine/lysine/arginine/ornithine ABC transporter ATP-binding protein</fullName>
    </submittedName>
</protein>
<comment type="subcellular location">
    <subcellularLocation>
        <location evidence="1">Cell inner membrane</location>
        <topology evidence="1">Peripheral membrane protein</topology>
    </subcellularLocation>
</comment>
<evidence type="ECO:0000256" key="1">
    <source>
        <dbReference type="ARBA" id="ARBA00004417"/>
    </source>
</evidence>
<evidence type="ECO:0000256" key="2">
    <source>
        <dbReference type="ARBA" id="ARBA00005417"/>
    </source>
</evidence>
<feature type="domain" description="ABC transporter" evidence="9">
    <location>
        <begin position="18"/>
        <end position="263"/>
    </location>
</feature>
<evidence type="ECO:0000259" key="9">
    <source>
        <dbReference type="PROSITE" id="PS50893"/>
    </source>
</evidence>
<dbReference type="InterPro" id="IPR003593">
    <property type="entry name" value="AAA+_ATPase"/>
</dbReference>
<dbReference type="Pfam" id="PF00005">
    <property type="entry name" value="ABC_tran"/>
    <property type="match status" value="1"/>
</dbReference>
<dbReference type="InterPro" id="IPR050086">
    <property type="entry name" value="MetN_ABC_transporter-like"/>
</dbReference>